<organism evidence="2">
    <name type="scientific">freshwater metagenome</name>
    <dbReference type="NCBI Taxonomy" id="449393"/>
    <lineage>
        <taxon>unclassified sequences</taxon>
        <taxon>metagenomes</taxon>
        <taxon>ecological metagenomes</taxon>
    </lineage>
</organism>
<gene>
    <name evidence="2" type="ORF">UFOPK2423_00983</name>
</gene>
<feature type="compositionally biased region" description="Basic residues" evidence="1">
    <location>
        <begin position="138"/>
        <end position="164"/>
    </location>
</feature>
<accession>A0A6J6PGM5</accession>
<protein>
    <submittedName>
        <fullName evidence="2">Unannotated protein</fullName>
    </submittedName>
</protein>
<proteinExistence type="predicted"/>
<feature type="region of interest" description="Disordered" evidence="1">
    <location>
        <begin position="115"/>
        <end position="173"/>
    </location>
</feature>
<evidence type="ECO:0000313" key="2">
    <source>
        <dbReference type="EMBL" id="CAB4697737.1"/>
    </source>
</evidence>
<reference evidence="2" key="1">
    <citation type="submission" date="2020-05" db="EMBL/GenBank/DDBJ databases">
        <authorList>
            <person name="Chiriac C."/>
            <person name="Salcher M."/>
            <person name="Ghai R."/>
            <person name="Kavagutti S V."/>
        </authorList>
    </citation>
    <scope>NUCLEOTIDE SEQUENCE</scope>
</reference>
<dbReference type="EMBL" id="CAEZXN010000020">
    <property type="protein sequence ID" value="CAB4697737.1"/>
    <property type="molecule type" value="Genomic_DNA"/>
</dbReference>
<feature type="compositionally biased region" description="Low complexity" evidence="1">
    <location>
        <begin position="127"/>
        <end position="137"/>
    </location>
</feature>
<name>A0A6J6PGM5_9ZZZZ</name>
<dbReference type="AlphaFoldDB" id="A0A6J6PGM5"/>
<evidence type="ECO:0000256" key="1">
    <source>
        <dbReference type="SAM" id="MobiDB-lite"/>
    </source>
</evidence>
<sequence>MTKERVPQDPVTQLANNIRGYAQLIGGLSESSLAPLAGMAIESAREWVTGALANAGGTIAGGAASLEALIPAEIRTIVRQEVESALSGLPGIPSKAMRDELRLAQDRIVSLEAEVKKLRTPAPTSPAPAQKMAPAKKAPAKKAPAKKAPAKKAPAKKAPAKKSIKPTTKEKSA</sequence>